<accession>A0A915CVI7</accession>
<evidence type="ECO:0000313" key="8">
    <source>
        <dbReference type="WBParaSite" id="jg13059"/>
    </source>
</evidence>
<keyword evidence="6" id="KW-1133">Transmembrane helix</keyword>
<dbReference type="InterPro" id="IPR003406">
    <property type="entry name" value="Glyco_trans_14"/>
</dbReference>
<evidence type="ECO:0000313" key="7">
    <source>
        <dbReference type="Proteomes" id="UP000887574"/>
    </source>
</evidence>
<evidence type="ECO:0000256" key="3">
    <source>
        <dbReference type="ARBA" id="ARBA00022679"/>
    </source>
</evidence>
<protein>
    <submittedName>
        <fullName evidence="8">Uncharacterized protein</fullName>
    </submittedName>
</protein>
<evidence type="ECO:0000256" key="4">
    <source>
        <dbReference type="ARBA" id="ARBA00023136"/>
    </source>
</evidence>
<dbReference type="GO" id="GO:0016020">
    <property type="term" value="C:membrane"/>
    <property type="evidence" value="ECO:0007669"/>
    <property type="project" value="UniProtKB-SubCell"/>
</dbReference>
<dbReference type="GO" id="GO:0016757">
    <property type="term" value="F:glycosyltransferase activity"/>
    <property type="evidence" value="ECO:0007669"/>
    <property type="project" value="UniProtKB-KW"/>
</dbReference>
<keyword evidence="4 6" id="KW-0472">Membrane</keyword>
<name>A0A915CVI7_9BILA</name>
<dbReference type="PANTHER" id="PTHR46671:SF7">
    <property type="entry name" value="CORE-2_I-BRANCHING ENZYME"/>
    <property type="match status" value="1"/>
</dbReference>
<keyword evidence="3" id="KW-0808">Transferase</keyword>
<proteinExistence type="predicted"/>
<dbReference type="Proteomes" id="UP000887574">
    <property type="component" value="Unplaced"/>
</dbReference>
<organism evidence="7 8">
    <name type="scientific">Ditylenchus dipsaci</name>
    <dbReference type="NCBI Taxonomy" id="166011"/>
    <lineage>
        <taxon>Eukaryota</taxon>
        <taxon>Metazoa</taxon>
        <taxon>Ecdysozoa</taxon>
        <taxon>Nematoda</taxon>
        <taxon>Chromadorea</taxon>
        <taxon>Rhabditida</taxon>
        <taxon>Tylenchina</taxon>
        <taxon>Tylenchomorpha</taxon>
        <taxon>Sphaerularioidea</taxon>
        <taxon>Anguinidae</taxon>
        <taxon>Anguininae</taxon>
        <taxon>Ditylenchus</taxon>
    </lineage>
</organism>
<keyword evidence="7" id="KW-1185">Reference proteome</keyword>
<comment type="subcellular location">
    <subcellularLocation>
        <location evidence="1">Membrane</location>
        <topology evidence="1">Single-pass type II membrane protein</topology>
    </subcellularLocation>
</comment>
<dbReference type="AlphaFoldDB" id="A0A915CVI7"/>
<dbReference type="PANTHER" id="PTHR46671">
    <property type="entry name" value="PROTEIN CBG11221"/>
    <property type="match status" value="1"/>
</dbReference>
<evidence type="ECO:0000256" key="1">
    <source>
        <dbReference type="ARBA" id="ARBA00004606"/>
    </source>
</evidence>
<keyword evidence="6" id="KW-0812">Transmembrane</keyword>
<sequence length="193" mass="22185">MDASFVECIKELVEMPWKYVILLQNHDIQIRTNLEIVQVLQWLNGTNDIEVAKPPASRIPTGVGSELDFESLRLFRNESKYIKQLYNGLPPKLQLAKSYVESSLSRAMAEFIVRDLNLEPLLELMRGKNKEFGREMLFPSLHSTLMLWKLLGDSPTNVWMKARESSILLDFLYGIIHPTVAVITCVIQFVYLA</sequence>
<feature type="transmembrane region" description="Helical" evidence="6">
    <location>
        <begin position="171"/>
        <end position="192"/>
    </location>
</feature>
<keyword evidence="5" id="KW-0325">Glycoprotein</keyword>
<dbReference type="WBParaSite" id="jg13059">
    <property type="protein sequence ID" value="jg13059"/>
    <property type="gene ID" value="jg13059"/>
</dbReference>
<evidence type="ECO:0000256" key="2">
    <source>
        <dbReference type="ARBA" id="ARBA00022676"/>
    </source>
</evidence>
<evidence type="ECO:0000256" key="6">
    <source>
        <dbReference type="SAM" id="Phobius"/>
    </source>
</evidence>
<reference evidence="8" key="1">
    <citation type="submission" date="2022-11" db="UniProtKB">
        <authorList>
            <consortium name="WormBaseParasite"/>
        </authorList>
    </citation>
    <scope>IDENTIFICATION</scope>
</reference>
<dbReference type="Pfam" id="PF02485">
    <property type="entry name" value="Branch"/>
    <property type="match status" value="1"/>
</dbReference>
<keyword evidence="2" id="KW-0328">Glycosyltransferase</keyword>
<evidence type="ECO:0000256" key="5">
    <source>
        <dbReference type="ARBA" id="ARBA00023180"/>
    </source>
</evidence>